<sequence>MRGERAAQAVPPADGAPPGPQALSSPPLNAAQSLKGPLTILLALGLQWSPQRVTHDLRILSRRLNVTQLSRGPDQVDSAGQKGASTLKTEGSHPVSRSSVRGHLWGVELCPCDDSAPCLSPMCPQPRAALDTHWNRCDVRRSRVECLENADHMLLSGITDVSDPVLIYFLIKSALAHLAPTVKVLTMHPRRPCPETLGPLLSITSTRGLPTCQHLLLLLGVLPATGRDQLWAKDQGVGQDNPQTGPGRPVESVTVMEKAVNMSQKTSTI</sequence>
<proteinExistence type="predicted"/>
<dbReference type="EMBL" id="OX460345">
    <property type="protein sequence ID" value="CAI9173847.1"/>
    <property type="molecule type" value="Genomic_DNA"/>
</dbReference>
<feature type="region of interest" description="Disordered" evidence="1">
    <location>
        <begin position="68"/>
        <end position="95"/>
    </location>
</feature>
<feature type="region of interest" description="Disordered" evidence="1">
    <location>
        <begin position="1"/>
        <end position="30"/>
    </location>
</feature>
<feature type="compositionally biased region" description="Polar residues" evidence="1">
    <location>
        <begin position="83"/>
        <end position="95"/>
    </location>
</feature>
<name>A0ABN8ZM38_RANTA</name>
<protein>
    <submittedName>
        <fullName evidence="2">Uncharacterized protein</fullName>
    </submittedName>
</protein>
<dbReference type="Proteomes" id="UP001176941">
    <property type="component" value="Chromosome 34"/>
</dbReference>
<evidence type="ECO:0000313" key="3">
    <source>
        <dbReference type="Proteomes" id="UP001176941"/>
    </source>
</evidence>
<evidence type="ECO:0000313" key="2">
    <source>
        <dbReference type="EMBL" id="CAI9173847.1"/>
    </source>
</evidence>
<gene>
    <name evidence="2" type="ORF">MRATA1EN1_LOCUS22809</name>
</gene>
<keyword evidence="3" id="KW-1185">Reference proteome</keyword>
<evidence type="ECO:0000256" key="1">
    <source>
        <dbReference type="SAM" id="MobiDB-lite"/>
    </source>
</evidence>
<feature type="compositionally biased region" description="Low complexity" evidence="1">
    <location>
        <begin position="1"/>
        <end position="13"/>
    </location>
</feature>
<organism evidence="2 3">
    <name type="scientific">Rangifer tarandus platyrhynchus</name>
    <name type="common">Svalbard reindeer</name>
    <dbReference type="NCBI Taxonomy" id="3082113"/>
    <lineage>
        <taxon>Eukaryota</taxon>
        <taxon>Metazoa</taxon>
        <taxon>Chordata</taxon>
        <taxon>Craniata</taxon>
        <taxon>Vertebrata</taxon>
        <taxon>Euteleostomi</taxon>
        <taxon>Mammalia</taxon>
        <taxon>Eutheria</taxon>
        <taxon>Laurasiatheria</taxon>
        <taxon>Artiodactyla</taxon>
        <taxon>Ruminantia</taxon>
        <taxon>Pecora</taxon>
        <taxon>Cervidae</taxon>
        <taxon>Odocoileinae</taxon>
        <taxon>Rangifer</taxon>
    </lineage>
</organism>
<accession>A0ABN8ZM38</accession>
<reference evidence="2" key="1">
    <citation type="submission" date="2023-04" db="EMBL/GenBank/DDBJ databases">
        <authorList>
            <consortium name="ELIXIR-Norway"/>
        </authorList>
    </citation>
    <scope>NUCLEOTIDE SEQUENCE [LARGE SCALE GENOMIC DNA]</scope>
</reference>